<dbReference type="GO" id="GO:0046872">
    <property type="term" value="F:metal ion binding"/>
    <property type="evidence" value="ECO:0007669"/>
    <property type="project" value="UniProtKB-KW"/>
</dbReference>
<keyword evidence="10" id="KW-0594">Phospholipid biosynthesis</keyword>
<dbReference type="InterPro" id="IPR045540">
    <property type="entry name" value="YegS/DAGK_C"/>
</dbReference>
<evidence type="ECO:0000256" key="7">
    <source>
        <dbReference type="ARBA" id="ARBA00022840"/>
    </source>
</evidence>
<dbReference type="PROSITE" id="PS50146">
    <property type="entry name" value="DAGK"/>
    <property type="match status" value="1"/>
</dbReference>
<evidence type="ECO:0000256" key="8">
    <source>
        <dbReference type="ARBA" id="ARBA00022842"/>
    </source>
</evidence>
<protein>
    <submittedName>
        <fullName evidence="13">Transcriptional regulator</fullName>
    </submittedName>
</protein>
<dbReference type="NCBIfam" id="TIGR00147">
    <property type="entry name" value="YegS/Rv2252/BmrU family lipid kinase"/>
    <property type="match status" value="1"/>
</dbReference>
<keyword evidence="5" id="KW-0547">Nucleotide-binding</keyword>
<name>A0A2M7FYP5_9BACT</name>
<dbReference type="SMART" id="SM00046">
    <property type="entry name" value="DAGKc"/>
    <property type="match status" value="1"/>
</dbReference>
<keyword evidence="4" id="KW-0479">Metal-binding</keyword>
<evidence type="ECO:0000256" key="4">
    <source>
        <dbReference type="ARBA" id="ARBA00022723"/>
    </source>
</evidence>
<dbReference type="AlphaFoldDB" id="A0A2M7FYP5"/>
<dbReference type="EMBL" id="PFFQ01000059">
    <property type="protein sequence ID" value="PIW14491.1"/>
    <property type="molecule type" value="Genomic_DNA"/>
</dbReference>
<evidence type="ECO:0000313" key="13">
    <source>
        <dbReference type="EMBL" id="PIW14491.1"/>
    </source>
</evidence>
<organism evidence="13 14">
    <name type="scientific">bacterium (Candidatus Blackallbacteria) CG17_big_fil_post_rev_8_21_14_2_50_48_46</name>
    <dbReference type="NCBI Taxonomy" id="2014261"/>
    <lineage>
        <taxon>Bacteria</taxon>
        <taxon>Candidatus Blackallbacteria</taxon>
    </lineage>
</organism>
<dbReference type="Gene3D" id="2.60.200.40">
    <property type="match status" value="1"/>
</dbReference>
<evidence type="ECO:0000256" key="6">
    <source>
        <dbReference type="ARBA" id="ARBA00022777"/>
    </source>
</evidence>
<dbReference type="InterPro" id="IPR017438">
    <property type="entry name" value="ATP-NAD_kinase_N"/>
</dbReference>
<evidence type="ECO:0000259" key="12">
    <source>
        <dbReference type="PROSITE" id="PS50146"/>
    </source>
</evidence>
<accession>A0A2M7FYP5</accession>
<keyword evidence="6" id="KW-0418">Kinase</keyword>
<dbReference type="GO" id="GO:0008654">
    <property type="term" value="P:phospholipid biosynthetic process"/>
    <property type="evidence" value="ECO:0007669"/>
    <property type="project" value="UniProtKB-KW"/>
</dbReference>
<dbReference type="SUPFAM" id="SSF111331">
    <property type="entry name" value="NAD kinase/diacylglycerol kinase-like"/>
    <property type="match status" value="1"/>
</dbReference>
<dbReference type="Gene3D" id="3.40.50.10330">
    <property type="entry name" value="Probable inorganic polyphosphate/atp-NAD kinase, domain 1"/>
    <property type="match status" value="1"/>
</dbReference>
<feature type="domain" description="DAGKc" evidence="12">
    <location>
        <begin position="1"/>
        <end position="135"/>
    </location>
</feature>
<gene>
    <name evidence="13" type="ORF">COW36_20845</name>
</gene>
<evidence type="ECO:0000256" key="2">
    <source>
        <dbReference type="ARBA" id="ARBA00022516"/>
    </source>
</evidence>
<keyword evidence="3" id="KW-0808">Transferase</keyword>
<keyword evidence="7" id="KW-0067">ATP-binding</keyword>
<keyword evidence="2" id="KW-0444">Lipid biosynthesis</keyword>
<keyword evidence="8" id="KW-0460">Magnesium</keyword>
<evidence type="ECO:0000256" key="3">
    <source>
        <dbReference type="ARBA" id="ARBA00022679"/>
    </source>
</evidence>
<comment type="caution">
    <text evidence="13">The sequence shown here is derived from an EMBL/GenBank/DDBJ whole genome shotgun (WGS) entry which is preliminary data.</text>
</comment>
<sequence>MSRIVAIVNPQSEAGKTAKAWPDILARLEARIGPLESRLTQARGHATALAREALAQGADWLICVGGDGTLNEVINGMFENDQPLNPEAQLSLIMRGTGGDFRKSLGLENTLEAYLEALATAPVRQIDLGKVTLKNEATQEFSRYFVNLGSFGMGGDVVHRIENTPWLKQMGGTPGFMLASLQSLSQFKPQRVRLQIDETLDWQIKILQVAVANGTTHGGGMRVAPLAELNDGWFDLVILTGIGPFEAALTFPRVYQGTHLSAPAVRHLRCRQLVAEALGKEPVWIEIDGETPGKLPAHFELLPGLLRLKG</sequence>
<dbReference type="GO" id="GO:0005886">
    <property type="term" value="C:plasma membrane"/>
    <property type="evidence" value="ECO:0007669"/>
    <property type="project" value="TreeGrafter"/>
</dbReference>
<evidence type="ECO:0000256" key="1">
    <source>
        <dbReference type="ARBA" id="ARBA00001946"/>
    </source>
</evidence>
<dbReference type="Pfam" id="PF00781">
    <property type="entry name" value="DAGK_cat"/>
    <property type="match status" value="1"/>
</dbReference>
<dbReference type="InterPro" id="IPR001206">
    <property type="entry name" value="Diacylglycerol_kinase_cat_dom"/>
</dbReference>
<reference evidence="13 14" key="1">
    <citation type="submission" date="2017-09" db="EMBL/GenBank/DDBJ databases">
        <title>Depth-based differentiation of microbial function through sediment-hosted aquifers and enrichment of novel symbionts in the deep terrestrial subsurface.</title>
        <authorList>
            <person name="Probst A.J."/>
            <person name="Ladd B."/>
            <person name="Jarett J.K."/>
            <person name="Geller-Mcgrath D.E."/>
            <person name="Sieber C.M."/>
            <person name="Emerson J.B."/>
            <person name="Anantharaman K."/>
            <person name="Thomas B.C."/>
            <person name="Malmstrom R."/>
            <person name="Stieglmeier M."/>
            <person name="Klingl A."/>
            <person name="Woyke T."/>
            <person name="Ryan C.M."/>
            <person name="Banfield J.F."/>
        </authorList>
    </citation>
    <scope>NUCLEOTIDE SEQUENCE [LARGE SCALE GENOMIC DNA]</scope>
    <source>
        <strain evidence="13">CG17_big_fil_post_rev_8_21_14_2_50_48_46</strain>
    </source>
</reference>
<comment type="cofactor">
    <cofactor evidence="1">
        <name>Mg(2+)</name>
        <dbReference type="ChEBI" id="CHEBI:18420"/>
    </cofactor>
</comment>
<dbReference type="PANTHER" id="PTHR12358:SF106">
    <property type="entry name" value="LIPID KINASE YEGS"/>
    <property type="match status" value="1"/>
</dbReference>
<dbReference type="Pfam" id="PF19279">
    <property type="entry name" value="YegS_C"/>
    <property type="match status" value="1"/>
</dbReference>
<dbReference type="Proteomes" id="UP000231019">
    <property type="component" value="Unassembled WGS sequence"/>
</dbReference>
<dbReference type="GO" id="GO:0005524">
    <property type="term" value="F:ATP binding"/>
    <property type="evidence" value="ECO:0007669"/>
    <property type="project" value="UniProtKB-KW"/>
</dbReference>
<dbReference type="InterPro" id="IPR005218">
    <property type="entry name" value="Diacylglycerol/lipid_kinase"/>
</dbReference>
<dbReference type="InterPro" id="IPR016064">
    <property type="entry name" value="NAD/diacylglycerol_kinase_sf"/>
</dbReference>
<evidence type="ECO:0000256" key="10">
    <source>
        <dbReference type="ARBA" id="ARBA00023209"/>
    </source>
</evidence>
<dbReference type="InterPro" id="IPR050187">
    <property type="entry name" value="Lipid_Phosphate_FormReg"/>
</dbReference>
<keyword evidence="11" id="KW-1208">Phospholipid metabolism</keyword>
<dbReference type="GO" id="GO:0016301">
    <property type="term" value="F:kinase activity"/>
    <property type="evidence" value="ECO:0007669"/>
    <property type="project" value="UniProtKB-KW"/>
</dbReference>
<evidence type="ECO:0000256" key="5">
    <source>
        <dbReference type="ARBA" id="ARBA00022741"/>
    </source>
</evidence>
<evidence type="ECO:0000256" key="11">
    <source>
        <dbReference type="ARBA" id="ARBA00023264"/>
    </source>
</evidence>
<evidence type="ECO:0000313" key="14">
    <source>
        <dbReference type="Proteomes" id="UP000231019"/>
    </source>
</evidence>
<proteinExistence type="predicted"/>
<dbReference type="PANTHER" id="PTHR12358">
    <property type="entry name" value="SPHINGOSINE KINASE"/>
    <property type="match status" value="1"/>
</dbReference>
<evidence type="ECO:0000256" key="9">
    <source>
        <dbReference type="ARBA" id="ARBA00023098"/>
    </source>
</evidence>
<keyword evidence="9" id="KW-0443">Lipid metabolism</keyword>